<name>A0A9D5CCR6_9LILI</name>
<protein>
    <recommendedName>
        <fullName evidence="3">F-box protein</fullName>
    </recommendedName>
</protein>
<dbReference type="Proteomes" id="UP001085076">
    <property type="component" value="Miscellaneous, Linkage group lg05"/>
</dbReference>
<dbReference type="InterPro" id="IPR036047">
    <property type="entry name" value="F-box-like_dom_sf"/>
</dbReference>
<dbReference type="InterPro" id="IPR006553">
    <property type="entry name" value="Leu-rich_rpt_Cys-con_subtyp"/>
</dbReference>
<keyword evidence="2" id="KW-1185">Reference proteome</keyword>
<comment type="caution">
    <text evidence="1">The sequence shown here is derived from an EMBL/GenBank/DDBJ whole genome shotgun (WGS) entry which is preliminary data.</text>
</comment>
<evidence type="ECO:0008006" key="3">
    <source>
        <dbReference type="Google" id="ProtNLM"/>
    </source>
</evidence>
<proteinExistence type="predicted"/>
<reference evidence="1" key="2">
    <citation type="journal article" date="2022" name="Hortic Res">
        <title>The genome of Dioscorea zingiberensis sheds light on the biosynthesis, origin and evolution of the medicinally important diosgenin saponins.</title>
        <authorList>
            <person name="Li Y."/>
            <person name="Tan C."/>
            <person name="Li Z."/>
            <person name="Guo J."/>
            <person name="Li S."/>
            <person name="Chen X."/>
            <person name="Wang C."/>
            <person name="Dai X."/>
            <person name="Yang H."/>
            <person name="Song W."/>
            <person name="Hou L."/>
            <person name="Xu J."/>
            <person name="Tong Z."/>
            <person name="Xu A."/>
            <person name="Yuan X."/>
            <person name="Wang W."/>
            <person name="Yang Q."/>
            <person name="Chen L."/>
            <person name="Sun Z."/>
            <person name="Wang K."/>
            <person name="Pan B."/>
            <person name="Chen J."/>
            <person name="Bao Y."/>
            <person name="Liu F."/>
            <person name="Qi X."/>
            <person name="Gang D.R."/>
            <person name="Wen J."/>
            <person name="Li J."/>
        </authorList>
    </citation>
    <scope>NUCLEOTIDE SEQUENCE</scope>
    <source>
        <strain evidence="1">Dzin_1.0</strain>
    </source>
</reference>
<dbReference type="EMBL" id="JAGGNH010000005">
    <property type="protein sequence ID" value="KAJ0970524.1"/>
    <property type="molecule type" value="Genomic_DNA"/>
</dbReference>
<reference evidence="1" key="1">
    <citation type="submission" date="2021-03" db="EMBL/GenBank/DDBJ databases">
        <authorList>
            <person name="Li Z."/>
            <person name="Yang C."/>
        </authorList>
    </citation>
    <scope>NUCLEOTIDE SEQUENCE</scope>
    <source>
        <strain evidence="1">Dzin_1.0</strain>
        <tissue evidence="1">Leaf</tissue>
    </source>
</reference>
<evidence type="ECO:0000313" key="2">
    <source>
        <dbReference type="Proteomes" id="UP001085076"/>
    </source>
</evidence>
<dbReference type="GO" id="GO:0019005">
    <property type="term" value="C:SCF ubiquitin ligase complex"/>
    <property type="evidence" value="ECO:0007669"/>
    <property type="project" value="TreeGrafter"/>
</dbReference>
<gene>
    <name evidence="1" type="ORF">J5N97_018483</name>
</gene>
<dbReference type="GO" id="GO:0031146">
    <property type="term" value="P:SCF-dependent proteasomal ubiquitin-dependent protein catabolic process"/>
    <property type="evidence" value="ECO:0007669"/>
    <property type="project" value="TreeGrafter"/>
</dbReference>
<dbReference type="SUPFAM" id="SSF52047">
    <property type="entry name" value="RNI-like"/>
    <property type="match status" value="2"/>
</dbReference>
<sequence>MHEHDRRQRLRSWPELWFANPPLKPPLKHVVLDMHLPEKQQTLTLGPDLTASLSDELLLRVLSALPVSASPVASLVCKRWLRLLGRLRRCLTLLDWASLRRISSRFPELSDLDLLPASFFPSSPSPLILTRDPVSIPLDPYLDPPIGDSRFISSAALDSGLETLAQGCPNLRRLSLVAPPVSEAGLMSLSDRCTILQELELHRCTDVALRPISAFKNLQILKLVGSIEGLYRGPGVTDVGLTILAHGCKRLVKLELARCEGSYDGISAIGRCCFMLEELTLTDHQMDAGWLAGLSFCGNLKTLRLQGCRNIDADPGPAEHLGTCPTIERLQFQRCQLRDKRSLRALYMVCEAVREIMFQNCWGLDNDMFGIASICRRVKFLCLEGCSLLTTEGLESVVLSWNDLQSLAVVSCNNIKGEEVSPALSSLFSVLKELKWRPDAKSVLATALAGTGMGKKGGRFFRRI</sequence>
<dbReference type="SMART" id="SM00367">
    <property type="entry name" value="LRR_CC"/>
    <property type="match status" value="4"/>
</dbReference>
<dbReference type="SUPFAM" id="SSF81383">
    <property type="entry name" value="F-box domain"/>
    <property type="match status" value="1"/>
</dbReference>
<dbReference type="FunFam" id="3.80.10.10:FF:002340">
    <property type="entry name" value="Uncharacterized protein"/>
    <property type="match status" value="1"/>
</dbReference>
<dbReference type="InterPro" id="IPR032675">
    <property type="entry name" value="LRR_dom_sf"/>
</dbReference>
<dbReference type="PANTHER" id="PTHR13318:SF74">
    <property type="entry name" value="OS02G0658500 PROTEIN"/>
    <property type="match status" value="1"/>
</dbReference>
<evidence type="ECO:0000313" key="1">
    <source>
        <dbReference type="EMBL" id="KAJ0970524.1"/>
    </source>
</evidence>
<organism evidence="1 2">
    <name type="scientific">Dioscorea zingiberensis</name>
    <dbReference type="NCBI Taxonomy" id="325984"/>
    <lineage>
        <taxon>Eukaryota</taxon>
        <taxon>Viridiplantae</taxon>
        <taxon>Streptophyta</taxon>
        <taxon>Embryophyta</taxon>
        <taxon>Tracheophyta</taxon>
        <taxon>Spermatophyta</taxon>
        <taxon>Magnoliopsida</taxon>
        <taxon>Liliopsida</taxon>
        <taxon>Dioscoreales</taxon>
        <taxon>Dioscoreaceae</taxon>
        <taxon>Dioscorea</taxon>
    </lineage>
</organism>
<dbReference type="PANTHER" id="PTHR13318">
    <property type="entry name" value="PARTNER OF PAIRED, ISOFORM B-RELATED"/>
    <property type="match status" value="1"/>
</dbReference>
<dbReference type="AlphaFoldDB" id="A0A9D5CCR6"/>
<dbReference type="Gene3D" id="3.80.10.10">
    <property type="entry name" value="Ribonuclease Inhibitor"/>
    <property type="match status" value="1"/>
</dbReference>
<accession>A0A9D5CCR6</accession>
<dbReference type="Gene3D" id="1.20.1280.50">
    <property type="match status" value="1"/>
</dbReference>
<dbReference type="OrthoDB" id="550575at2759"/>